<dbReference type="PROSITE" id="PS51257">
    <property type="entry name" value="PROKAR_LIPOPROTEIN"/>
    <property type="match status" value="1"/>
</dbReference>
<name>A0A226BY37_9FIRM</name>
<protein>
    <submittedName>
        <fullName evidence="2">Uncharacterized protein</fullName>
    </submittedName>
</protein>
<evidence type="ECO:0000313" key="3">
    <source>
        <dbReference type="Proteomes" id="UP000214588"/>
    </source>
</evidence>
<feature type="signal peptide" evidence="1">
    <location>
        <begin position="1"/>
        <end position="20"/>
    </location>
</feature>
<proteinExistence type="predicted"/>
<sequence length="153" mass="17169">MFRKGVTFALMLLIGVMVFSGCEESEPTKEGTEHSDTGLTFNIIDRDSDEVVDYHHDQHWHSGLPEVSINENLSLGANILDENEKEIELDGEHYSLGIDYAEDANEEILSLEEHGDHVHITGDKEGESEVVFQLIHDGEVEHETVPIEIQVSN</sequence>
<dbReference type="Proteomes" id="UP000214588">
    <property type="component" value="Unassembled WGS sequence"/>
</dbReference>
<dbReference type="OrthoDB" id="2111642at2"/>
<organism evidence="2 3">
    <name type="scientific">Natranaerobius trueperi</name>
    <dbReference type="NCBI Taxonomy" id="759412"/>
    <lineage>
        <taxon>Bacteria</taxon>
        <taxon>Bacillati</taxon>
        <taxon>Bacillota</taxon>
        <taxon>Clostridia</taxon>
        <taxon>Natranaerobiales</taxon>
        <taxon>Natranaerobiaceae</taxon>
        <taxon>Natranaerobius</taxon>
    </lineage>
</organism>
<dbReference type="RefSeq" id="WP_089023452.1">
    <property type="nucleotide sequence ID" value="NZ_NIQC01000011.1"/>
</dbReference>
<feature type="chain" id="PRO_5039355697" evidence="1">
    <location>
        <begin position="21"/>
        <end position="153"/>
    </location>
</feature>
<accession>A0A226BY37</accession>
<keyword evidence="1" id="KW-0732">Signal</keyword>
<gene>
    <name evidence="2" type="ORF">CDO51_06315</name>
</gene>
<reference evidence="2 3" key="1">
    <citation type="submission" date="2017-06" db="EMBL/GenBank/DDBJ databases">
        <title>Draft Genome Sequence of Natranaerobius trueperi halophilic, alkalithermophilic bacteria from soda lakes.</title>
        <authorList>
            <person name="Zhao B."/>
        </authorList>
    </citation>
    <scope>NUCLEOTIDE SEQUENCE [LARGE SCALE GENOMIC DNA]</scope>
    <source>
        <strain evidence="2 3">DSM 18760</strain>
    </source>
</reference>
<dbReference type="EMBL" id="NIQC01000011">
    <property type="protein sequence ID" value="OWZ83845.1"/>
    <property type="molecule type" value="Genomic_DNA"/>
</dbReference>
<comment type="caution">
    <text evidence="2">The sequence shown here is derived from an EMBL/GenBank/DDBJ whole genome shotgun (WGS) entry which is preliminary data.</text>
</comment>
<evidence type="ECO:0000256" key="1">
    <source>
        <dbReference type="SAM" id="SignalP"/>
    </source>
</evidence>
<evidence type="ECO:0000313" key="2">
    <source>
        <dbReference type="EMBL" id="OWZ83845.1"/>
    </source>
</evidence>
<dbReference type="AlphaFoldDB" id="A0A226BY37"/>
<keyword evidence="3" id="KW-1185">Reference proteome</keyword>